<name>A0A1Y1RRM8_9MICC</name>
<dbReference type="InterPro" id="IPR008201">
    <property type="entry name" value="HepT-like"/>
</dbReference>
<dbReference type="RefSeq" id="WP_083091116.1">
    <property type="nucleotide sequence ID" value="NZ_LXWF01000011.1"/>
</dbReference>
<evidence type="ECO:0008006" key="9">
    <source>
        <dbReference type="Google" id="ProtNLM"/>
    </source>
</evidence>
<dbReference type="GO" id="GO:0004540">
    <property type="term" value="F:RNA nuclease activity"/>
    <property type="evidence" value="ECO:0007669"/>
    <property type="project" value="InterPro"/>
</dbReference>
<dbReference type="Pfam" id="PF01934">
    <property type="entry name" value="HepT-like"/>
    <property type="match status" value="1"/>
</dbReference>
<evidence type="ECO:0000313" key="8">
    <source>
        <dbReference type="Proteomes" id="UP000192359"/>
    </source>
</evidence>
<organism evidence="7 8">
    <name type="scientific">Rothia nasimurium</name>
    <dbReference type="NCBI Taxonomy" id="85336"/>
    <lineage>
        <taxon>Bacteria</taxon>
        <taxon>Bacillati</taxon>
        <taxon>Actinomycetota</taxon>
        <taxon>Actinomycetes</taxon>
        <taxon>Micrococcales</taxon>
        <taxon>Micrococcaceae</taxon>
        <taxon>Rothia</taxon>
    </lineage>
</organism>
<dbReference type="PANTHER" id="PTHR34139:SF1">
    <property type="entry name" value="RNASE MJ1380-RELATED"/>
    <property type="match status" value="1"/>
</dbReference>
<dbReference type="InterPro" id="IPR037038">
    <property type="entry name" value="HepT-like_sf"/>
</dbReference>
<dbReference type="PANTHER" id="PTHR34139">
    <property type="entry name" value="UPF0331 PROTEIN MJ0127"/>
    <property type="match status" value="1"/>
</dbReference>
<dbReference type="EMBL" id="LXWF01000011">
    <property type="protein sequence ID" value="ORC22062.1"/>
    <property type="molecule type" value="Genomic_DNA"/>
</dbReference>
<dbReference type="AlphaFoldDB" id="A0A1Y1RRM8"/>
<evidence type="ECO:0000256" key="1">
    <source>
        <dbReference type="ARBA" id="ARBA00022553"/>
    </source>
</evidence>
<keyword evidence="5" id="KW-0378">Hydrolase</keyword>
<dbReference type="InterPro" id="IPR051813">
    <property type="entry name" value="HepT_RNase_toxin"/>
</dbReference>
<gene>
    <name evidence="7" type="ORF">A7979_00665</name>
</gene>
<evidence type="ECO:0000256" key="5">
    <source>
        <dbReference type="ARBA" id="ARBA00022801"/>
    </source>
</evidence>
<dbReference type="Proteomes" id="UP000192359">
    <property type="component" value="Unassembled WGS sequence"/>
</dbReference>
<dbReference type="GO" id="GO:0016787">
    <property type="term" value="F:hydrolase activity"/>
    <property type="evidence" value="ECO:0007669"/>
    <property type="project" value="UniProtKB-KW"/>
</dbReference>
<evidence type="ECO:0000256" key="4">
    <source>
        <dbReference type="ARBA" id="ARBA00022741"/>
    </source>
</evidence>
<keyword evidence="3" id="KW-0540">Nuclease</keyword>
<sequence>MSRPIELRLMDIQEAIDSCFRYQKYLEVSDTQEMALDAILRNLAIIGEAVNHLPKALKDQAPEVEWRAIVGLRNFLVHQYFSVSAEEIQDILNEDLKSLRATVENFINIGGRVEPDGARFLRELSMQEDITHDDENLSLDKPAE</sequence>
<accession>A0A1Y1RRM8</accession>
<protein>
    <recommendedName>
        <fullName evidence="9">DUF86 domain-containing protein</fullName>
    </recommendedName>
</protein>
<proteinExistence type="inferred from homology"/>
<keyword evidence="4" id="KW-0547">Nucleotide-binding</keyword>
<evidence type="ECO:0000256" key="6">
    <source>
        <dbReference type="ARBA" id="ARBA00024207"/>
    </source>
</evidence>
<dbReference type="Gene3D" id="1.20.120.580">
    <property type="entry name" value="bsu32300-like"/>
    <property type="match status" value="1"/>
</dbReference>
<reference evidence="7 8" key="1">
    <citation type="submission" date="2016-05" db="EMBL/GenBank/DDBJ databases">
        <title>Draft genome sequence of a porcine commensal Rothia nasimurium.</title>
        <authorList>
            <person name="Gaiser R.A."/>
            <person name="Van Baarlen P."/>
            <person name="Wells J.M."/>
        </authorList>
    </citation>
    <scope>NUCLEOTIDE SEQUENCE [LARGE SCALE GENOMIC DNA]</scope>
    <source>
        <strain evidence="7 8">PT-32</strain>
    </source>
</reference>
<comment type="similarity">
    <text evidence="6">Belongs to the HepT RNase toxin family.</text>
</comment>
<keyword evidence="8" id="KW-1185">Reference proteome</keyword>
<keyword evidence="1" id="KW-0597">Phosphoprotein</keyword>
<evidence type="ECO:0000256" key="3">
    <source>
        <dbReference type="ARBA" id="ARBA00022722"/>
    </source>
</evidence>
<comment type="caution">
    <text evidence="7">The sequence shown here is derived from an EMBL/GenBank/DDBJ whole genome shotgun (WGS) entry which is preliminary data.</text>
</comment>
<dbReference type="GO" id="GO:0110001">
    <property type="term" value="C:toxin-antitoxin complex"/>
    <property type="evidence" value="ECO:0007669"/>
    <property type="project" value="InterPro"/>
</dbReference>
<keyword evidence="2" id="KW-1277">Toxin-antitoxin system</keyword>
<dbReference type="GO" id="GO:0000166">
    <property type="term" value="F:nucleotide binding"/>
    <property type="evidence" value="ECO:0007669"/>
    <property type="project" value="UniProtKB-KW"/>
</dbReference>
<dbReference type="OrthoDB" id="159782at2"/>
<evidence type="ECO:0000256" key="2">
    <source>
        <dbReference type="ARBA" id="ARBA00022649"/>
    </source>
</evidence>
<evidence type="ECO:0000313" key="7">
    <source>
        <dbReference type="EMBL" id="ORC22062.1"/>
    </source>
</evidence>